<dbReference type="Pfam" id="PF00005">
    <property type="entry name" value="ABC_tran"/>
    <property type="match status" value="2"/>
</dbReference>
<dbReference type="InterPro" id="IPR003593">
    <property type="entry name" value="AAA+_ATPase"/>
</dbReference>
<evidence type="ECO:0000256" key="9">
    <source>
        <dbReference type="SAM" id="Coils"/>
    </source>
</evidence>
<keyword evidence="9" id="KW-0175">Coiled coil</keyword>
<evidence type="ECO:0000256" key="3">
    <source>
        <dbReference type="ARBA" id="ARBA00022475"/>
    </source>
</evidence>
<dbReference type="GO" id="GO:0043190">
    <property type="term" value="C:ATP-binding cassette (ABC) transporter complex"/>
    <property type="evidence" value="ECO:0007669"/>
    <property type="project" value="TreeGrafter"/>
</dbReference>
<evidence type="ECO:0000256" key="8">
    <source>
        <dbReference type="RuleBase" id="RU365104"/>
    </source>
</evidence>
<keyword evidence="4 8" id="KW-0547">Nucleotide-binding</keyword>
<accession>G9WWD4</accession>
<dbReference type="CDD" id="cd03225">
    <property type="entry name" value="ABC_cobalt_CbiO_domain1"/>
    <property type="match status" value="2"/>
</dbReference>
<dbReference type="EMBL" id="AFZD01000019">
    <property type="protein sequence ID" value="EHL10540.1"/>
    <property type="molecule type" value="Genomic_DNA"/>
</dbReference>
<dbReference type="AlphaFoldDB" id="G9WWD4"/>
<sequence length="633" mass="69902">MENIVVKDVSYQYTRRNENDEVIETLSALSALNFSIEAGSFVCILGHNGSGKSTLAKLFNALQLPTEGTILVSGMDSREEKNIFPIRREVGMVFQNPDNQIIASVVEEDVGFGPENIGLPTDEIWQRVNNALSAVHMEAYRLKSPNHLSGGQKQRVAIAGTLAMEPKTIVLDEPTAMLDPSGRKEVLESVLELKRKKGISIILITHYMEEAVDADRILLMDSGKLVMDGSPREVFQNVERLKEYRMDVPLITELAHKLQKKGFPIEKTILKKEELEEELFKLKEEGFSLQENFTAPELPGLSELSSEKPEAGDYIVEVNHLSAIFQEGTAMESFALKDLSMKIRRGSLTAVIGHTGSGKSTLVQHLNGLIKAKSGEIFVSFRENPPLVKSGKSFLFFKGKKTVIEKKGRLSLSEEGFDYRALRFKVGLVFQYPEYQLFEETVLADVMFGPLNQGKTREDAEALAKDALASLGIGEELYAKSPFELSGGQKRKVAIAGVLAMGPELLILDEPTAGLDPAGRDELFEEIAGLRKNYAMTILLVSHSMDDVARYADEVLVLHQGELKLEGTVEEVFSKKEELESMGLGLPQIRALLFDLKKNGLDMQLGNTVSEAVHALSAYFSGDYSEGKGVSHA</sequence>
<organism evidence="11 12">
    <name type="scientific">Oribacterium asaccharolyticum ACB7</name>
    <dbReference type="NCBI Taxonomy" id="796944"/>
    <lineage>
        <taxon>Bacteria</taxon>
        <taxon>Bacillati</taxon>
        <taxon>Bacillota</taxon>
        <taxon>Clostridia</taxon>
        <taxon>Lachnospirales</taxon>
        <taxon>Lachnospiraceae</taxon>
        <taxon>Oribacterium</taxon>
    </lineage>
</organism>
<keyword evidence="2 8" id="KW-0813">Transport</keyword>
<dbReference type="HOGENOM" id="CLU_000604_86_7_9"/>
<dbReference type="InterPro" id="IPR030947">
    <property type="entry name" value="EcfA_1"/>
</dbReference>
<dbReference type="PATRIC" id="fig|796944.3.peg.1958"/>
<dbReference type="RefSeq" id="WP_009537006.1">
    <property type="nucleotide sequence ID" value="NZ_JH414505.1"/>
</dbReference>
<dbReference type="SMART" id="SM00382">
    <property type="entry name" value="AAA"/>
    <property type="match status" value="2"/>
</dbReference>
<dbReference type="InterPro" id="IPR015856">
    <property type="entry name" value="ABC_transpr_CbiO/EcfA_su"/>
</dbReference>
<comment type="similarity">
    <text evidence="8">Belongs to the ABC transporter superfamily. Energy-coupling factor EcfA family.</text>
</comment>
<dbReference type="PROSITE" id="PS00211">
    <property type="entry name" value="ABC_TRANSPORTER_1"/>
    <property type="match status" value="2"/>
</dbReference>
<dbReference type="GO" id="GO:0016887">
    <property type="term" value="F:ATP hydrolysis activity"/>
    <property type="evidence" value="ECO:0007669"/>
    <property type="project" value="InterPro"/>
</dbReference>
<dbReference type="FunFam" id="3.40.50.300:FF:000224">
    <property type="entry name" value="Energy-coupling factor transporter ATP-binding protein EcfA"/>
    <property type="match status" value="1"/>
</dbReference>
<evidence type="ECO:0000259" key="10">
    <source>
        <dbReference type="PROSITE" id="PS50893"/>
    </source>
</evidence>
<evidence type="ECO:0000256" key="5">
    <source>
        <dbReference type="ARBA" id="ARBA00022840"/>
    </source>
</evidence>
<dbReference type="InterPro" id="IPR017871">
    <property type="entry name" value="ABC_transporter-like_CS"/>
</dbReference>
<dbReference type="PROSITE" id="PS50893">
    <property type="entry name" value="ABC_TRANSPORTER_2"/>
    <property type="match status" value="2"/>
</dbReference>
<evidence type="ECO:0000256" key="1">
    <source>
        <dbReference type="ARBA" id="ARBA00004202"/>
    </source>
</evidence>
<keyword evidence="5 8" id="KW-0067">ATP-binding</keyword>
<dbReference type="NCBIfam" id="TIGR04521">
    <property type="entry name" value="ECF_ATPase_2"/>
    <property type="match status" value="1"/>
</dbReference>
<dbReference type="InterPro" id="IPR050095">
    <property type="entry name" value="ECF_ABC_transporter_ATP-bd"/>
</dbReference>
<evidence type="ECO:0000256" key="2">
    <source>
        <dbReference type="ARBA" id="ARBA00022448"/>
    </source>
</evidence>
<reference evidence="11 12" key="1">
    <citation type="submission" date="2011-08" db="EMBL/GenBank/DDBJ databases">
        <title>The Genome Sequence of Oribacterium sp. ACB7.</title>
        <authorList>
            <consortium name="The Broad Institute Genome Sequencing Platform"/>
            <person name="Earl A."/>
            <person name="Ward D."/>
            <person name="Feldgarden M."/>
            <person name="Gevers D."/>
            <person name="Sizova M."/>
            <person name="Hazen A."/>
            <person name="Epstein S."/>
            <person name="Young S.K."/>
            <person name="Zeng Q."/>
            <person name="Gargeya S."/>
            <person name="Fitzgerald M."/>
            <person name="Haas B."/>
            <person name="Abouelleil A."/>
            <person name="Alvarado L."/>
            <person name="Arachchi H.M."/>
            <person name="Berlin A."/>
            <person name="Brown A."/>
            <person name="Chapman S.B."/>
            <person name="Chen Z."/>
            <person name="Dunbar C."/>
            <person name="Freedman E."/>
            <person name="Gearin G."/>
            <person name="Gellesch M."/>
            <person name="Goldberg J."/>
            <person name="Griggs A."/>
            <person name="Gujja S."/>
            <person name="Heiman D."/>
            <person name="Howarth C."/>
            <person name="Larson L."/>
            <person name="Lui A."/>
            <person name="MacDonald P.J.P."/>
            <person name="Montmayeur A."/>
            <person name="Murphy C."/>
            <person name="Neiman D."/>
            <person name="Pearson M."/>
            <person name="Priest M."/>
            <person name="Roberts A."/>
            <person name="Saif S."/>
            <person name="Shea T."/>
            <person name="Shenoy N."/>
            <person name="Sisk P."/>
            <person name="Stolte C."/>
            <person name="Sykes S."/>
            <person name="Wortman J."/>
            <person name="Nusbaum C."/>
            <person name="Birren B."/>
        </authorList>
    </citation>
    <scope>NUCLEOTIDE SEQUENCE [LARGE SCALE GENOMIC DNA]</scope>
    <source>
        <strain evidence="11 12">ACB7</strain>
    </source>
</reference>
<evidence type="ECO:0000256" key="4">
    <source>
        <dbReference type="ARBA" id="ARBA00022741"/>
    </source>
</evidence>
<dbReference type="EC" id="7.-.-.-" evidence="8"/>
<dbReference type="PANTHER" id="PTHR43553">
    <property type="entry name" value="HEAVY METAL TRANSPORTER"/>
    <property type="match status" value="1"/>
</dbReference>
<evidence type="ECO:0000313" key="12">
    <source>
        <dbReference type="Proteomes" id="UP000003527"/>
    </source>
</evidence>
<protein>
    <recommendedName>
        <fullName evidence="8">Energy-coupling factor transporter ATP-binding protein EcfA2</fullName>
        <ecNumber evidence="8">7.-.-.-</ecNumber>
    </recommendedName>
</protein>
<dbReference type="GO" id="GO:0005524">
    <property type="term" value="F:ATP binding"/>
    <property type="evidence" value="ECO:0007669"/>
    <property type="project" value="UniProtKB-UniRule"/>
</dbReference>
<dbReference type="InterPro" id="IPR030946">
    <property type="entry name" value="EcfA2"/>
</dbReference>
<dbReference type="GO" id="GO:0042626">
    <property type="term" value="F:ATPase-coupled transmembrane transporter activity"/>
    <property type="evidence" value="ECO:0007669"/>
    <property type="project" value="TreeGrafter"/>
</dbReference>
<dbReference type="SUPFAM" id="SSF52540">
    <property type="entry name" value="P-loop containing nucleoside triphosphate hydrolases"/>
    <property type="match status" value="2"/>
</dbReference>
<dbReference type="InterPro" id="IPR027417">
    <property type="entry name" value="P-loop_NTPase"/>
</dbReference>
<comment type="subcellular location">
    <subcellularLocation>
        <location evidence="1 8">Cell membrane</location>
        <topology evidence="1 8">Peripheral membrane protein</topology>
    </subcellularLocation>
</comment>
<dbReference type="Gene3D" id="3.40.50.300">
    <property type="entry name" value="P-loop containing nucleotide triphosphate hydrolases"/>
    <property type="match status" value="2"/>
</dbReference>
<gene>
    <name evidence="11" type="ORF">HMPREF9624_01218</name>
</gene>
<feature type="domain" description="ABC transporter" evidence="10">
    <location>
        <begin position="4"/>
        <end position="247"/>
    </location>
</feature>
<comment type="function">
    <text evidence="8">ATP-binding (A) component of a common energy-coupling factor (ECF) ABC-transporter complex.</text>
</comment>
<evidence type="ECO:0000313" key="11">
    <source>
        <dbReference type="EMBL" id="EHL10540.1"/>
    </source>
</evidence>
<dbReference type="NCBIfam" id="TIGR04520">
    <property type="entry name" value="ECF_ATPase_1"/>
    <property type="match status" value="1"/>
</dbReference>
<keyword evidence="7 8" id="KW-0472">Membrane</keyword>
<dbReference type="NCBIfam" id="NF010167">
    <property type="entry name" value="PRK13648.1"/>
    <property type="match status" value="3"/>
</dbReference>
<evidence type="ECO:0000256" key="7">
    <source>
        <dbReference type="ARBA" id="ARBA00023136"/>
    </source>
</evidence>
<comment type="subunit">
    <text evidence="8">Forms a stable energy-coupling factor (ECF) transporter complex composed of 2 membrane-embedded substrate-binding proteins (S component), 2 ATP-binding proteins (A component) and 2 transmembrane proteins (T component).</text>
</comment>
<keyword evidence="3 8" id="KW-1003">Cell membrane</keyword>
<dbReference type="Proteomes" id="UP000003527">
    <property type="component" value="Unassembled WGS sequence"/>
</dbReference>
<dbReference type="InterPro" id="IPR003439">
    <property type="entry name" value="ABC_transporter-like_ATP-bd"/>
</dbReference>
<feature type="domain" description="ABC transporter" evidence="10">
    <location>
        <begin position="316"/>
        <end position="585"/>
    </location>
</feature>
<keyword evidence="12" id="KW-1185">Reference proteome</keyword>
<keyword evidence="6" id="KW-1278">Translocase</keyword>
<proteinExistence type="inferred from homology"/>
<evidence type="ECO:0000256" key="6">
    <source>
        <dbReference type="ARBA" id="ARBA00022967"/>
    </source>
</evidence>
<feature type="coiled-coil region" evidence="9">
    <location>
        <begin position="265"/>
        <end position="292"/>
    </location>
</feature>
<name>G9WWD4_9FIRM</name>
<dbReference type="PANTHER" id="PTHR43553:SF24">
    <property type="entry name" value="ENERGY-COUPLING FACTOR TRANSPORTER ATP-BINDING PROTEIN ECFA1"/>
    <property type="match status" value="1"/>
</dbReference>
<comment type="caution">
    <text evidence="11">The sequence shown here is derived from an EMBL/GenBank/DDBJ whole genome shotgun (WGS) entry which is preliminary data.</text>
</comment>